<proteinExistence type="predicted"/>
<feature type="region of interest" description="Disordered" evidence="1">
    <location>
        <begin position="1"/>
        <end position="52"/>
    </location>
</feature>
<evidence type="ECO:0000256" key="1">
    <source>
        <dbReference type="SAM" id="MobiDB-lite"/>
    </source>
</evidence>
<accession>K0TI19</accession>
<name>K0TI19_THAOC</name>
<dbReference type="Proteomes" id="UP000266841">
    <property type="component" value="Unassembled WGS sequence"/>
</dbReference>
<sequence>MRNNNRPSKGYYANNNNHRPSLPSPEELEGTIETSPRVPGMPTHPDPKSVPTASDTKYAIGINFCATTNPADKPPPMGTRGRLPRSHSNTQPIIPRLLAYWRPKVILAEEITSLPLKYFFFVGIHQSTPLPDPGRLRTRLIAAEDGTKAAALTSVEEDTAEEQQYWLYAVEAARQAGSYALDDASNGATPEWSAIATLTLT</sequence>
<dbReference type="AlphaFoldDB" id="K0TI19"/>
<feature type="compositionally biased region" description="Polar residues" evidence="1">
    <location>
        <begin position="1"/>
        <end position="19"/>
    </location>
</feature>
<gene>
    <name evidence="2" type="ORF">THAOC_04960</name>
</gene>
<evidence type="ECO:0000313" key="3">
    <source>
        <dbReference type="Proteomes" id="UP000266841"/>
    </source>
</evidence>
<dbReference type="EMBL" id="AGNL01004511">
    <property type="protein sequence ID" value="EJK73416.1"/>
    <property type="molecule type" value="Genomic_DNA"/>
</dbReference>
<keyword evidence="3" id="KW-1185">Reference proteome</keyword>
<comment type="caution">
    <text evidence="2">The sequence shown here is derived from an EMBL/GenBank/DDBJ whole genome shotgun (WGS) entry which is preliminary data.</text>
</comment>
<protein>
    <submittedName>
        <fullName evidence="2">Uncharacterized protein</fullName>
    </submittedName>
</protein>
<feature type="region of interest" description="Disordered" evidence="1">
    <location>
        <begin position="66"/>
        <end position="88"/>
    </location>
</feature>
<organism evidence="2 3">
    <name type="scientific">Thalassiosira oceanica</name>
    <name type="common">Marine diatom</name>
    <dbReference type="NCBI Taxonomy" id="159749"/>
    <lineage>
        <taxon>Eukaryota</taxon>
        <taxon>Sar</taxon>
        <taxon>Stramenopiles</taxon>
        <taxon>Ochrophyta</taxon>
        <taxon>Bacillariophyta</taxon>
        <taxon>Coscinodiscophyceae</taxon>
        <taxon>Thalassiosirophycidae</taxon>
        <taxon>Thalassiosirales</taxon>
        <taxon>Thalassiosiraceae</taxon>
        <taxon>Thalassiosira</taxon>
    </lineage>
</organism>
<reference evidence="2 3" key="1">
    <citation type="journal article" date="2012" name="Genome Biol.">
        <title>Genome and low-iron response of an oceanic diatom adapted to chronic iron limitation.</title>
        <authorList>
            <person name="Lommer M."/>
            <person name="Specht M."/>
            <person name="Roy A.S."/>
            <person name="Kraemer L."/>
            <person name="Andreson R."/>
            <person name="Gutowska M.A."/>
            <person name="Wolf J."/>
            <person name="Bergner S.V."/>
            <person name="Schilhabel M.B."/>
            <person name="Klostermeier U.C."/>
            <person name="Beiko R.G."/>
            <person name="Rosenstiel P."/>
            <person name="Hippler M."/>
            <person name="Laroche J."/>
        </authorList>
    </citation>
    <scope>NUCLEOTIDE SEQUENCE [LARGE SCALE GENOMIC DNA]</scope>
    <source>
        <strain evidence="2 3">CCMP1005</strain>
    </source>
</reference>
<evidence type="ECO:0000313" key="2">
    <source>
        <dbReference type="EMBL" id="EJK73416.1"/>
    </source>
</evidence>